<dbReference type="RefSeq" id="XP_030645198.1">
    <property type="nucleotide sequence ID" value="XM_030789338.1"/>
</dbReference>
<comment type="similarity">
    <text evidence="2">Belongs to the replication factor A protein 2 family.</text>
</comment>
<dbReference type="InParanoid" id="A0A6J2WLQ0"/>
<dbReference type="InterPro" id="IPR036388">
    <property type="entry name" value="WH-like_DNA-bd_sf"/>
</dbReference>
<evidence type="ECO:0000256" key="1">
    <source>
        <dbReference type="ARBA" id="ARBA00004123"/>
    </source>
</evidence>
<feature type="region of interest" description="Disordered" evidence="5">
    <location>
        <begin position="1"/>
        <end position="27"/>
    </location>
</feature>
<dbReference type="Gene3D" id="1.10.10.10">
    <property type="entry name" value="Winged helix-like DNA-binding domain superfamily/Winged helix DNA-binding domain"/>
    <property type="match status" value="1"/>
</dbReference>
<dbReference type="AlphaFoldDB" id="A0A6J2WLQ0"/>
<comment type="subcellular location">
    <subcellularLocation>
        <location evidence="1">Nucleus</location>
    </subcellularLocation>
</comment>
<dbReference type="PANTHER" id="PTHR13989:SF16">
    <property type="entry name" value="REPLICATION PROTEIN A2"/>
    <property type="match status" value="1"/>
</dbReference>
<dbReference type="FunFam" id="1.10.10.10:FF:000168">
    <property type="entry name" value="Replication protein A 32 kDa subunit"/>
    <property type="match status" value="1"/>
</dbReference>
<sequence>MGSKGHNYSHSPRDTRAPEKGERFKGKSRISPCTVSQLLSASETKDVFLIGEAELFRVTLVGVIRRAVPSVTDIQYTLDDMTGPPLNVKQWIDLEETGLEELVIPCGAYVKVTGNLRSFQRRRTLLALCVRRIDDLNEITSHMLEVVQAHMLIGCPSPDTVLEVIRSCPDHEGISLQILMNRLRRLSQHDISRSLQFLIGEGHIFSTIDGNHFKSTYG</sequence>
<dbReference type="SUPFAM" id="SSF46785">
    <property type="entry name" value="Winged helix' DNA-binding domain"/>
    <property type="match status" value="1"/>
</dbReference>
<dbReference type="GeneID" id="115825555"/>
<reference evidence="8" key="1">
    <citation type="submission" date="2025-08" db="UniProtKB">
        <authorList>
            <consortium name="RefSeq"/>
        </authorList>
    </citation>
    <scope>IDENTIFICATION</scope>
</reference>
<protein>
    <submittedName>
        <fullName evidence="8">Replication protein A 32 kDa subunit-B-like</fullName>
    </submittedName>
</protein>
<evidence type="ECO:0000256" key="2">
    <source>
        <dbReference type="ARBA" id="ARBA00007815"/>
    </source>
</evidence>
<evidence type="ECO:0000259" key="6">
    <source>
        <dbReference type="Pfam" id="PF08784"/>
    </source>
</evidence>
<dbReference type="GO" id="GO:0006260">
    <property type="term" value="P:DNA replication"/>
    <property type="evidence" value="ECO:0007669"/>
    <property type="project" value="TreeGrafter"/>
</dbReference>
<dbReference type="InterPro" id="IPR014892">
    <property type="entry name" value="RPA_C"/>
</dbReference>
<dbReference type="GO" id="GO:0000781">
    <property type="term" value="C:chromosome, telomeric region"/>
    <property type="evidence" value="ECO:0007669"/>
    <property type="project" value="TreeGrafter"/>
</dbReference>
<evidence type="ECO:0000256" key="5">
    <source>
        <dbReference type="SAM" id="MobiDB-lite"/>
    </source>
</evidence>
<dbReference type="InterPro" id="IPR040260">
    <property type="entry name" value="RFA2-like"/>
</dbReference>
<evidence type="ECO:0000313" key="7">
    <source>
        <dbReference type="Proteomes" id="UP000504632"/>
    </source>
</evidence>
<dbReference type="Proteomes" id="UP000504632">
    <property type="component" value="Chromosome 12"/>
</dbReference>
<dbReference type="GO" id="GO:0035861">
    <property type="term" value="C:site of double-strand break"/>
    <property type="evidence" value="ECO:0007669"/>
    <property type="project" value="TreeGrafter"/>
</dbReference>
<dbReference type="GO" id="GO:0006289">
    <property type="term" value="P:nucleotide-excision repair"/>
    <property type="evidence" value="ECO:0007669"/>
    <property type="project" value="TreeGrafter"/>
</dbReference>
<accession>A0A6J2WLQ0</accession>
<dbReference type="InterPro" id="IPR036390">
    <property type="entry name" value="WH_DNA-bd_sf"/>
</dbReference>
<evidence type="ECO:0000256" key="3">
    <source>
        <dbReference type="ARBA" id="ARBA00023125"/>
    </source>
</evidence>
<dbReference type="GO" id="GO:0005662">
    <property type="term" value="C:DNA replication factor A complex"/>
    <property type="evidence" value="ECO:0007669"/>
    <property type="project" value="TreeGrafter"/>
</dbReference>
<dbReference type="CDD" id="cd04478">
    <property type="entry name" value="RPA2_DBD_D"/>
    <property type="match status" value="1"/>
</dbReference>
<dbReference type="PANTHER" id="PTHR13989">
    <property type="entry name" value="REPLICATION PROTEIN A-RELATED"/>
    <property type="match status" value="1"/>
</dbReference>
<evidence type="ECO:0000256" key="4">
    <source>
        <dbReference type="ARBA" id="ARBA00023242"/>
    </source>
</evidence>
<dbReference type="InterPro" id="IPR012340">
    <property type="entry name" value="NA-bd_OB-fold"/>
</dbReference>
<keyword evidence="4" id="KW-0539">Nucleus</keyword>
<name>A0A6J2WLQ0_CHACN</name>
<dbReference type="Pfam" id="PF08784">
    <property type="entry name" value="RPA_C"/>
    <property type="match status" value="1"/>
</dbReference>
<dbReference type="GO" id="GO:0000724">
    <property type="term" value="P:double-strand break repair via homologous recombination"/>
    <property type="evidence" value="ECO:0007669"/>
    <property type="project" value="TreeGrafter"/>
</dbReference>
<proteinExistence type="inferred from homology"/>
<organism evidence="7 8">
    <name type="scientific">Chanos chanos</name>
    <name type="common">Milkfish</name>
    <name type="synonym">Mugil chanos</name>
    <dbReference type="NCBI Taxonomy" id="29144"/>
    <lineage>
        <taxon>Eukaryota</taxon>
        <taxon>Metazoa</taxon>
        <taxon>Chordata</taxon>
        <taxon>Craniata</taxon>
        <taxon>Vertebrata</taxon>
        <taxon>Euteleostomi</taxon>
        <taxon>Actinopterygii</taxon>
        <taxon>Neopterygii</taxon>
        <taxon>Teleostei</taxon>
        <taxon>Ostariophysi</taxon>
        <taxon>Gonorynchiformes</taxon>
        <taxon>Chanidae</taxon>
        <taxon>Chanos</taxon>
    </lineage>
</organism>
<dbReference type="SUPFAM" id="SSF50249">
    <property type="entry name" value="Nucleic acid-binding proteins"/>
    <property type="match status" value="1"/>
</dbReference>
<evidence type="ECO:0000313" key="8">
    <source>
        <dbReference type="RefSeq" id="XP_030645198.1"/>
    </source>
</evidence>
<feature type="domain" description="Replication protein A C-terminal" evidence="6">
    <location>
        <begin position="157"/>
        <end position="210"/>
    </location>
</feature>
<keyword evidence="7" id="KW-1185">Reference proteome</keyword>
<keyword evidence="3" id="KW-0238">DNA-binding</keyword>
<dbReference type="GO" id="GO:0003697">
    <property type="term" value="F:single-stranded DNA binding"/>
    <property type="evidence" value="ECO:0007669"/>
    <property type="project" value="TreeGrafter"/>
</dbReference>
<feature type="compositionally biased region" description="Basic and acidic residues" evidence="5">
    <location>
        <begin position="11"/>
        <end position="25"/>
    </location>
</feature>
<feature type="compositionally biased region" description="Polar residues" evidence="5">
    <location>
        <begin position="1"/>
        <end position="10"/>
    </location>
</feature>
<dbReference type="OrthoDB" id="25571at2759"/>
<gene>
    <name evidence="8" type="primary">LOC115825555</name>
</gene>
<dbReference type="Gene3D" id="2.40.50.140">
    <property type="entry name" value="Nucleic acid-binding proteins"/>
    <property type="match status" value="1"/>
</dbReference>